<dbReference type="InterPro" id="IPR006665">
    <property type="entry name" value="OmpA-like"/>
</dbReference>
<evidence type="ECO:0000313" key="9">
    <source>
        <dbReference type="Proteomes" id="UP000019113"/>
    </source>
</evidence>
<evidence type="ECO:0000256" key="5">
    <source>
        <dbReference type="PROSITE-ProRule" id="PRU00473"/>
    </source>
</evidence>
<dbReference type="InterPro" id="IPR050330">
    <property type="entry name" value="Bact_OuterMem_StrucFunc"/>
</dbReference>
<dbReference type="InterPro" id="IPR037873">
    <property type="entry name" value="BamE-like"/>
</dbReference>
<dbReference type="PRINTS" id="PR01021">
    <property type="entry name" value="OMPADOMAIN"/>
</dbReference>
<sequence>MELGTRHGMILALGAVGLLTLGLQGCAMGTESPVQTANEQASSMSEAQNDVTFPEPGDAWMEEGTYVNIENLRKMQVGLSKDQLYDLLGRPHFSEGLFGVREWNYIFQLPTSNGGYMTCQYQVQFDADMLAESMHWRESSCAALLELQESEPTRMTLSADTLFDFDSAQLSHEGQQRVADLAGRIRDDFVEPSVMVVGHTDRLGSDAYNQALSERRAATVRSALVSSGIAPMTMQSRGVGERQPVKHCDGDRGTPGLKACLQPNRRVDIEVSGEKR</sequence>
<dbReference type="STRING" id="1178482.AR456_09385"/>
<dbReference type="Gene3D" id="3.30.1450.10">
    <property type="match status" value="1"/>
</dbReference>
<gene>
    <name evidence="8" type="ORF">BJB45_07910</name>
</gene>
<dbReference type="InterPro" id="IPR036737">
    <property type="entry name" value="OmpA-like_sf"/>
</dbReference>
<dbReference type="PROSITE" id="PS01068">
    <property type="entry name" value="OMPA_1"/>
    <property type="match status" value="1"/>
</dbReference>
<keyword evidence="3 5" id="KW-0472">Membrane</keyword>
<keyword evidence="4" id="KW-0998">Cell outer membrane</keyword>
<keyword evidence="9" id="KW-1185">Reference proteome</keyword>
<reference evidence="8 9" key="1">
    <citation type="submission" date="2013-08" db="EMBL/GenBank/DDBJ databases">
        <title>draft genome of Halomonas huanghegensis, strain BJGMM-B45T.</title>
        <authorList>
            <person name="Miao C."/>
            <person name="Wan Y."/>
            <person name="Jin W."/>
        </authorList>
    </citation>
    <scope>NUCLEOTIDE SEQUENCE [LARGE SCALE GENOMIC DNA]</scope>
    <source>
        <strain evidence="8 9">BJGMM-B45</strain>
    </source>
</reference>
<protein>
    <recommendedName>
        <fullName evidence="7">OmpA-like domain-containing protein</fullName>
    </recommendedName>
</protein>
<evidence type="ECO:0000313" key="8">
    <source>
        <dbReference type="EMBL" id="ERL53363.1"/>
    </source>
</evidence>
<proteinExistence type="predicted"/>
<dbReference type="PATRIC" id="fig|1178482.3.peg.4"/>
<evidence type="ECO:0000256" key="4">
    <source>
        <dbReference type="ARBA" id="ARBA00023237"/>
    </source>
</evidence>
<evidence type="ECO:0000256" key="6">
    <source>
        <dbReference type="SAM" id="MobiDB-lite"/>
    </source>
</evidence>
<name>W1NCY5_9GAMM</name>
<dbReference type="SUPFAM" id="SSF103088">
    <property type="entry name" value="OmpA-like"/>
    <property type="match status" value="1"/>
</dbReference>
<dbReference type="Gene3D" id="3.30.1330.60">
    <property type="entry name" value="OmpA-like domain"/>
    <property type="match status" value="1"/>
</dbReference>
<comment type="subcellular location">
    <subcellularLocation>
        <location evidence="1">Cell outer membrane</location>
    </subcellularLocation>
</comment>
<dbReference type="Proteomes" id="UP000019113">
    <property type="component" value="Unassembled WGS sequence"/>
</dbReference>
<dbReference type="RefSeq" id="WP_021816953.1">
    <property type="nucleotide sequence ID" value="NZ_AVBC01000005.1"/>
</dbReference>
<dbReference type="EMBL" id="AVBC01000005">
    <property type="protein sequence ID" value="ERL53363.1"/>
    <property type="molecule type" value="Genomic_DNA"/>
</dbReference>
<dbReference type="KEGG" id="hhu:AR456_09385"/>
<organism evidence="8 9">
    <name type="scientific">Halomonas huangheensis</name>
    <dbReference type="NCBI Taxonomy" id="1178482"/>
    <lineage>
        <taxon>Bacteria</taxon>
        <taxon>Pseudomonadati</taxon>
        <taxon>Pseudomonadota</taxon>
        <taxon>Gammaproteobacteria</taxon>
        <taxon>Oceanospirillales</taxon>
        <taxon>Halomonadaceae</taxon>
        <taxon>Halomonas</taxon>
    </lineage>
</organism>
<dbReference type="GO" id="GO:0009279">
    <property type="term" value="C:cell outer membrane"/>
    <property type="evidence" value="ECO:0007669"/>
    <property type="project" value="UniProtKB-SubCell"/>
</dbReference>
<evidence type="ECO:0000259" key="7">
    <source>
        <dbReference type="PROSITE" id="PS51123"/>
    </source>
</evidence>
<evidence type="ECO:0000256" key="1">
    <source>
        <dbReference type="ARBA" id="ARBA00004442"/>
    </source>
</evidence>
<comment type="caution">
    <text evidence="8">The sequence shown here is derived from an EMBL/GenBank/DDBJ whole genome shotgun (WGS) entry which is preliminary data.</text>
</comment>
<feature type="region of interest" description="Disordered" evidence="6">
    <location>
        <begin position="235"/>
        <end position="255"/>
    </location>
</feature>
<evidence type="ECO:0000256" key="2">
    <source>
        <dbReference type="ARBA" id="ARBA00022729"/>
    </source>
</evidence>
<dbReference type="PANTHER" id="PTHR30329">
    <property type="entry name" value="STATOR ELEMENT OF FLAGELLAR MOTOR COMPLEX"/>
    <property type="match status" value="1"/>
</dbReference>
<dbReference type="PANTHER" id="PTHR30329:SF21">
    <property type="entry name" value="LIPOPROTEIN YIAD-RELATED"/>
    <property type="match status" value="1"/>
</dbReference>
<dbReference type="InterPro" id="IPR006664">
    <property type="entry name" value="OMP_bac"/>
</dbReference>
<dbReference type="InterPro" id="IPR006690">
    <property type="entry name" value="OMPA-like_CS"/>
</dbReference>
<dbReference type="CDD" id="cd07185">
    <property type="entry name" value="OmpA_C-like"/>
    <property type="match status" value="1"/>
</dbReference>
<feature type="domain" description="OmpA-like" evidence="7">
    <location>
        <begin position="150"/>
        <end position="275"/>
    </location>
</feature>
<keyword evidence="2" id="KW-0732">Signal</keyword>
<dbReference type="OrthoDB" id="1149075at2"/>
<dbReference type="InterPro" id="IPR007450">
    <property type="entry name" value="BamE_dom"/>
</dbReference>
<dbReference type="AlphaFoldDB" id="W1NCY5"/>
<dbReference type="PROSITE" id="PS51123">
    <property type="entry name" value="OMPA_2"/>
    <property type="match status" value="1"/>
</dbReference>
<dbReference type="Pfam" id="PF00691">
    <property type="entry name" value="OmpA"/>
    <property type="match status" value="1"/>
</dbReference>
<feature type="compositionally biased region" description="Basic and acidic residues" evidence="6">
    <location>
        <begin position="239"/>
        <end position="252"/>
    </location>
</feature>
<dbReference type="Pfam" id="PF04355">
    <property type="entry name" value="BamE"/>
    <property type="match status" value="1"/>
</dbReference>
<accession>W1NCY5</accession>
<dbReference type="PROSITE" id="PS51257">
    <property type="entry name" value="PROKAR_LIPOPROTEIN"/>
    <property type="match status" value="1"/>
</dbReference>
<dbReference type="eggNOG" id="COG2885">
    <property type="taxonomic scope" value="Bacteria"/>
</dbReference>
<evidence type="ECO:0000256" key="3">
    <source>
        <dbReference type="ARBA" id="ARBA00023136"/>
    </source>
</evidence>